<sequence>MNTMENKQIPEDNFITPDRPNLHDNSCDSGKGSDTSMSPDDQNNILPVKDVHNTPAIIKLRKATQEFHVHSPSDSMLSPCTQKLFAHQLNNKKSASHPLSILRMKHQQMFPSNQNTN</sequence>
<dbReference type="Pfam" id="PF05032">
    <property type="entry name" value="Spo12"/>
    <property type="match status" value="1"/>
</dbReference>
<evidence type="ECO:0000313" key="2">
    <source>
        <dbReference type="Proteomes" id="UP000035680"/>
    </source>
</evidence>
<feature type="compositionally biased region" description="Polar residues" evidence="1">
    <location>
        <begin position="27"/>
        <end position="45"/>
    </location>
</feature>
<organism evidence="2 3">
    <name type="scientific">Strongyloides venezuelensis</name>
    <name type="common">Threadworm</name>
    <dbReference type="NCBI Taxonomy" id="75913"/>
    <lineage>
        <taxon>Eukaryota</taxon>
        <taxon>Metazoa</taxon>
        <taxon>Ecdysozoa</taxon>
        <taxon>Nematoda</taxon>
        <taxon>Chromadorea</taxon>
        <taxon>Rhabditida</taxon>
        <taxon>Tylenchina</taxon>
        <taxon>Panagrolaimomorpha</taxon>
        <taxon>Strongyloidoidea</taxon>
        <taxon>Strongyloididae</taxon>
        <taxon>Strongyloides</taxon>
    </lineage>
</organism>
<dbReference type="WBParaSite" id="SVE_1030100.1">
    <property type="protein sequence ID" value="SVE_1030100.1"/>
    <property type="gene ID" value="SVE_1030100"/>
</dbReference>
<evidence type="ECO:0000313" key="3">
    <source>
        <dbReference type="WBParaSite" id="SVE_1030100.1"/>
    </source>
</evidence>
<evidence type="ECO:0000256" key="1">
    <source>
        <dbReference type="SAM" id="MobiDB-lite"/>
    </source>
</evidence>
<accession>A0A0K0FMS2</accession>
<proteinExistence type="predicted"/>
<name>A0A0K0FMS2_STRVS</name>
<keyword evidence="2" id="KW-1185">Reference proteome</keyword>
<dbReference type="InterPro" id="IPR007727">
    <property type="entry name" value="Spo12"/>
</dbReference>
<dbReference type="AlphaFoldDB" id="A0A0K0FMS2"/>
<reference evidence="2" key="1">
    <citation type="submission" date="2014-07" db="EMBL/GenBank/DDBJ databases">
        <authorList>
            <person name="Martin A.A"/>
            <person name="De Silva N."/>
        </authorList>
    </citation>
    <scope>NUCLEOTIDE SEQUENCE</scope>
</reference>
<protein>
    <submittedName>
        <fullName evidence="3">Ovule protein</fullName>
    </submittedName>
</protein>
<feature type="region of interest" description="Disordered" evidence="1">
    <location>
        <begin position="1"/>
        <end position="50"/>
    </location>
</feature>
<dbReference type="Proteomes" id="UP000035680">
    <property type="component" value="Unassembled WGS sequence"/>
</dbReference>
<reference evidence="3" key="2">
    <citation type="submission" date="2015-08" db="UniProtKB">
        <authorList>
            <consortium name="WormBaseParasite"/>
        </authorList>
    </citation>
    <scope>IDENTIFICATION</scope>
</reference>